<name>H3GY29_PHYRM</name>
<feature type="transmembrane region" description="Helical" evidence="5">
    <location>
        <begin position="175"/>
        <end position="195"/>
    </location>
</feature>
<evidence type="ECO:0000256" key="4">
    <source>
        <dbReference type="ARBA" id="ARBA00023136"/>
    </source>
</evidence>
<dbReference type="VEuPathDB" id="FungiDB:KRP22_14502"/>
<dbReference type="PANTHER" id="PTHR22950">
    <property type="entry name" value="AMINO ACID TRANSPORTER"/>
    <property type="match status" value="1"/>
</dbReference>
<dbReference type="GO" id="GO:0005774">
    <property type="term" value="C:vacuolar membrane"/>
    <property type="evidence" value="ECO:0000318"/>
    <property type="project" value="GO_Central"/>
</dbReference>
<reference evidence="7" key="2">
    <citation type="submission" date="2015-06" db="UniProtKB">
        <authorList>
            <consortium name="EnsemblProtists"/>
        </authorList>
    </citation>
    <scope>IDENTIFICATION</scope>
    <source>
        <strain evidence="7">Pr102</strain>
    </source>
</reference>
<feature type="transmembrane region" description="Helical" evidence="5">
    <location>
        <begin position="119"/>
        <end position="138"/>
    </location>
</feature>
<feature type="transmembrane region" description="Helical" evidence="5">
    <location>
        <begin position="150"/>
        <end position="169"/>
    </location>
</feature>
<dbReference type="InterPro" id="IPR013057">
    <property type="entry name" value="AA_transpt_TM"/>
</dbReference>
<feature type="transmembrane region" description="Helical" evidence="5">
    <location>
        <begin position="288"/>
        <end position="306"/>
    </location>
</feature>
<comment type="subcellular location">
    <subcellularLocation>
        <location evidence="1">Membrane</location>
        <topology evidence="1">Multi-pass membrane protein</topology>
    </subcellularLocation>
</comment>
<evidence type="ECO:0000256" key="1">
    <source>
        <dbReference type="ARBA" id="ARBA00004141"/>
    </source>
</evidence>
<keyword evidence="2 5" id="KW-0812">Transmembrane</keyword>
<keyword evidence="4 5" id="KW-0472">Membrane</keyword>
<dbReference type="Proteomes" id="UP000005238">
    <property type="component" value="Unassembled WGS sequence"/>
</dbReference>
<dbReference type="EnsemblProtists" id="Phyra82563">
    <property type="protein sequence ID" value="Phyra82563"/>
    <property type="gene ID" value="Phyra82563"/>
</dbReference>
<proteinExistence type="predicted"/>
<feature type="transmembrane region" description="Helical" evidence="5">
    <location>
        <begin position="439"/>
        <end position="458"/>
    </location>
</feature>
<dbReference type="OMA" id="HIMVAYP"/>
<sequence>MGNDDVLCVALLFCATFGVGSMSFGSIFAAAGPVLAAMGVYFISACNLHARSDLAHYPAIETQLLTLTCQCISTRRSVAVSKALMVAPVNVRTFSDLGYFAFGELGRRVVLLSEWGACFLSPIAFLILGGTILLPCLFEDTAAGEHWSPTHWIMVMSLGVLPVILIPTLKAAAPLAYIGGLVAVLADVICIGYSLQNLQPSPRETQIQTDHAVQTFGTIMFATGTAIIIPPIQRQHTDPARLANLVSLTLLFITSIYMLIGVVTYYQFGCTAPATLLDQLPEQSSARKVASALMLLHVTIAYPLLLNPTLFDMERYILGKDADHEVLQQTLNLRAAKAAVGSGQSKPILADTGAVGTLAPPKTSNVPIIEEEGFLYGSSTPYFQTVSPPPSDNGDHAYTGEAYTTSDRLCSGLIRTTTVWLQAFLAIMFQASFVDILSFIGATAVTVSCMIMPCLCYLRVHPIAIHTFRGKCDRAVCYVTIISSVVLGVYCALIAGALPSVPGRRNQHGHQRHPR</sequence>
<dbReference type="AlphaFoldDB" id="H3GY29"/>
<dbReference type="InParanoid" id="H3GY29"/>
<dbReference type="GO" id="GO:0003333">
    <property type="term" value="P:amino acid transmembrane transport"/>
    <property type="evidence" value="ECO:0000318"/>
    <property type="project" value="GO_Central"/>
</dbReference>
<dbReference type="eggNOG" id="KOG1304">
    <property type="taxonomic scope" value="Eukaryota"/>
</dbReference>
<dbReference type="STRING" id="164328.H3GY29"/>
<feature type="transmembrane region" description="Helical" evidence="5">
    <location>
        <begin position="478"/>
        <end position="498"/>
    </location>
</feature>
<dbReference type="Pfam" id="PF01490">
    <property type="entry name" value="Aa_trans"/>
    <property type="match status" value="1"/>
</dbReference>
<dbReference type="GO" id="GO:0015179">
    <property type="term" value="F:L-amino acid transmembrane transporter activity"/>
    <property type="evidence" value="ECO:0000318"/>
    <property type="project" value="GO_Central"/>
</dbReference>
<dbReference type="PANTHER" id="PTHR22950:SF349">
    <property type="entry name" value="AMINO ACID TRANSPORTER TRANSMEMBRANE DOMAIN-CONTAINING PROTEIN"/>
    <property type="match status" value="1"/>
</dbReference>
<evidence type="ECO:0000259" key="6">
    <source>
        <dbReference type="Pfam" id="PF01490"/>
    </source>
</evidence>
<accession>H3GY29</accession>
<dbReference type="EMBL" id="DS566071">
    <property type="status" value="NOT_ANNOTATED_CDS"/>
    <property type="molecule type" value="Genomic_DNA"/>
</dbReference>
<keyword evidence="8" id="KW-1185">Reference proteome</keyword>
<feature type="transmembrane region" description="Helical" evidence="5">
    <location>
        <begin position="413"/>
        <end position="433"/>
    </location>
</feature>
<dbReference type="VEuPathDB" id="FungiDB:KRP23_14234"/>
<evidence type="ECO:0000256" key="5">
    <source>
        <dbReference type="SAM" id="Phobius"/>
    </source>
</evidence>
<evidence type="ECO:0000313" key="8">
    <source>
        <dbReference type="Proteomes" id="UP000005238"/>
    </source>
</evidence>
<evidence type="ECO:0000313" key="7">
    <source>
        <dbReference type="EnsemblProtists" id="Phyra82563"/>
    </source>
</evidence>
<feature type="domain" description="Amino acid transporter transmembrane" evidence="6">
    <location>
        <begin position="90"/>
        <end position="490"/>
    </location>
</feature>
<evidence type="ECO:0000256" key="2">
    <source>
        <dbReference type="ARBA" id="ARBA00022692"/>
    </source>
</evidence>
<organism evidence="7 8">
    <name type="scientific">Phytophthora ramorum</name>
    <name type="common">Sudden oak death agent</name>
    <dbReference type="NCBI Taxonomy" id="164328"/>
    <lineage>
        <taxon>Eukaryota</taxon>
        <taxon>Sar</taxon>
        <taxon>Stramenopiles</taxon>
        <taxon>Oomycota</taxon>
        <taxon>Peronosporomycetes</taxon>
        <taxon>Peronosporales</taxon>
        <taxon>Peronosporaceae</taxon>
        <taxon>Phytophthora</taxon>
    </lineage>
</organism>
<reference evidence="8" key="1">
    <citation type="journal article" date="2006" name="Science">
        <title>Phytophthora genome sequences uncover evolutionary origins and mechanisms of pathogenesis.</title>
        <authorList>
            <person name="Tyler B.M."/>
            <person name="Tripathy S."/>
            <person name="Zhang X."/>
            <person name="Dehal P."/>
            <person name="Jiang R.H."/>
            <person name="Aerts A."/>
            <person name="Arredondo F.D."/>
            <person name="Baxter L."/>
            <person name="Bensasson D."/>
            <person name="Beynon J.L."/>
            <person name="Chapman J."/>
            <person name="Damasceno C.M."/>
            <person name="Dorrance A.E."/>
            <person name="Dou D."/>
            <person name="Dickerman A.W."/>
            <person name="Dubchak I.L."/>
            <person name="Garbelotto M."/>
            <person name="Gijzen M."/>
            <person name="Gordon S.G."/>
            <person name="Govers F."/>
            <person name="Grunwald N.J."/>
            <person name="Huang W."/>
            <person name="Ivors K.L."/>
            <person name="Jones R.W."/>
            <person name="Kamoun S."/>
            <person name="Krampis K."/>
            <person name="Lamour K.H."/>
            <person name="Lee M.K."/>
            <person name="McDonald W.H."/>
            <person name="Medina M."/>
            <person name="Meijer H.J."/>
            <person name="Nordberg E.K."/>
            <person name="Maclean D.J."/>
            <person name="Ospina-Giraldo M.D."/>
            <person name="Morris P.F."/>
            <person name="Phuntumart V."/>
            <person name="Putnam N.H."/>
            <person name="Rash S."/>
            <person name="Rose J.K."/>
            <person name="Sakihama Y."/>
            <person name="Salamov A.A."/>
            <person name="Savidor A."/>
            <person name="Scheuring C.F."/>
            <person name="Smith B.M."/>
            <person name="Sobral B.W."/>
            <person name="Terry A."/>
            <person name="Torto-Alalibo T.A."/>
            <person name="Win J."/>
            <person name="Xu Z."/>
            <person name="Zhang H."/>
            <person name="Grigoriev I.V."/>
            <person name="Rokhsar D.S."/>
            <person name="Boore J.L."/>
        </authorList>
    </citation>
    <scope>NUCLEOTIDE SEQUENCE [LARGE SCALE GENOMIC DNA]</scope>
    <source>
        <strain evidence="8">Pr102</strain>
    </source>
</reference>
<keyword evidence="3 5" id="KW-1133">Transmembrane helix</keyword>
<feature type="transmembrane region" description="Helical" evidence="5">
    <location>
        <begin position="242"/>
        <end position="268"/>
    </location>
</feature>
<protein>
    <recommendedName>
        <fullName evidence="6">Amino acid transporter transmembrane domain-containing protein</fullName>
    </recommendedName>
</protein>
<evidence type="ECO:0000256" key="3">
    <source>
        <dbReference type="ARBA" id="ARBA00022989"/>
    </source>
</evidence>
<dbReference type="HOGENOM" id="CLU_540230_0_0_1"/>